<keyword evidence="10" id="KW-1185">Reference proteome</keyword>
<dbReference type="GO" id="GO:0043328">
    <property type="term" value="P:protein transport to vacuole involved in ubiquitin-dependent protein catabolic process via the multivesicular body sorting pathway"/>
    <property type="evidence" value="ECO:0007669"/>
    <property type="project" value="TreeGrafter"/>
</dbReference>
<dbReference type="InterPro" id="IPR025304">
    <property type="entry name" value="ALIX_V_dom"/>
</dbReference>
<accession>A0A1G4JMI4</accession>
<dbReference type="Gene3D" id="1.25.40.280">
    <property type="entry name" value="alix/aip1 like domains"/>
    <property type="match status" value="1"/>
</dbReference>
<evidence type="ECO:0000256" key="6">
    <source>
        <dbReference type="SAM" id="Coils"/>
    </source>
</evidence>
<evidence type="ECO:0000256" key="3">
    <source>
        <dbReference type="ARBA" id="ARBA00022490"/>
    </source>
</evidence>
<dbReference type="SMART" id="SM01041">
    <property type="entry name" value="BRO1"/>
    <property type="match status" value="1"/>
</dbReference>
<organism evidence="9 10">
    <name type="scientific">Lachancea mirantina</name>
    <dbReference type="NCBI Taxonomy" id="1230905"/>
    <lineage>
        <taxon>Eukaryota</taxon>
        <taxon>Fungi</taxon>
        <taxon>Dikarya</taxon>
        <taxon>Ascomycota</taxon>
        <taxon>Saccharomycotina</taxon>
        <taxon>Saccharomycetes</taxon>
        <taxon>Saccharomycetales</taxon>
        <taxon>Saccharomycetaceae</taxon>
        <taxon>Lachancea</taxon>
    </lineage>
</organism>
<evidence type="ECO:0000256" key="2">
    <source>
        <dbReference type="ARBA" id="ARBA00004496"/>
    </source>
</evidence>
<dbReference type="Proteomes" id="UP000191024">
    <property type="component" value="Chromosome E"/>
</dbReference>
<dbReference type="Gene3D" id="1.20.120.560">
    <property type="entry name" value="alix/aip1 in complex with the ypdl late domain"/>
    <property type="match status" value="1"/>
</dbReference>
<proteinExistence type="predicted"/>
<keyword evidence="4" id="KW-0967">Endosome</keyword>
<dbReference type="PROSITE" id="PS51180">
    <property type="entry name" value="BRO1"/>
    <property type="match status" value="1"/>
</dbReference>
<dbReference type="PANTHER" id="PTHR23030:SF30">
    <property type="entry name" value="TYROSINE-PROTEIN PHOSPHATASE NON-RECEPTOR TYPE 23"/>
    <property type="match status" value="1"/>
</dbReference>
<comment type="subcellular location">
    <subcellularLocation>
        <location evidence="2">Cytoplasm</location>
    </subcellularLocation>
    <subcellularLocation>
        <location evidence="1">Endosome</location>
    </subcellularLocation>
</comment>
<feature type="domain" description="BRO1" evidence="8">
    <location>
        <begin position="4"/>
        <end position="401"/>
    </location>
</feature>
<feature type="compositionally biased region" description="Low complexity" evidence="7">
    <location>
        <begin position="777"/>
        <end position="789"/>
    </location>
</feature>
<dbReference type="Gene3D" id="1.20.140.50">
    <property type="entry name" value="alix/aip1 like domains"/>
    <property type="match status" value="1"/>
</dbReference>
<dbReference type="EMBL" id="LT598465">
    <property type="protein sequence ID" value="SCU91848.1"/>
    <property type="molecule type" value="Genomic_DNA"/>
</dbReference>
<protein>
    <recommendedName>
        <fullName evidence="5">BRO domain-containing protein 1</fullName>
    </recommendedName>
</protein>
<dbReference type="InterPro" id="IPR004328">
    <property type="entry name" value="BRO1_dom"/>
</dbReference>
<evidence type="ECO:0000313" key="10">
    <source>
        <dbReference type="Proteomes" id="UP000191024"/>
    </source>
</evidence>
<dbReference type="CDD" id="cd09242">
    <property type="entry name" value="BRO1_ScBro1_like"/>
    <property type="match status" value="1"/>
</dbReference>
<sequence>MKTVICGLKIRDTEKISWSKSLASYLKKTYGSPTWHEFYDQQLAEKLDHIRNNANGELAAESLLEQSLIYYAYLEHLYLRTGNSSSLLRLDFNWYDAEYDSNKGKEKFAQHTLAFERSSMLYNIGAILSEIAQEKMAQDGKMAIAYLSKAYGCFEFLSENFLNSPSADLQADNTRFLADLCHAEAQELFLLALINGTDAFKKASLISKLALLASTLYEKLNKFYLDTTTVIGVRFGDLKWKSIIACKAHFYRSVCAYNYGLFLEQQNKVGEAISFMKIASESIVSALPNKLYVKDEMSLDAFKTLIDGKTKSLIKDNDYIYHDSIPIDSSVQAIKPMDAVKPIEISKQLAKYLESCSESSAVLFKGIVPMEIYEKESIYSEDKAQALRLELEKVSTADWELTSFIDFTNLQKMIQELKSRIQNCNAGGQQEDVQYAMGKKNLEFWSESVNKSHFRDIDLQMKAIVKKRQTIMNKLGSLPPGYRDNAVKLKSSLISASKSDDKLFSSLKPYAVDIKLLEDRTSLLQQWDAYKNTNDNHVSLLDIDDGRNEQAFNKLKHVELQYNNLKLLKEERTRNAEDLKRALNNDDITDSLLKNRNKTDSELRALFQEELSKFDPLRTRIEAAIFKQSDIINDIKISLSEIFNLTGIQEEGSNTDPKKSEREEFLTRMDRAFASFSTFSLDLPKGLEFYDSLLKITNELAESSEETKPPTNIENPSSPALPRNPGNSGVEERLGRLHLTNNYESRSPPIPSRDQYGFSPDYSMAIPGGPPLPPRQPASGITTLLSQNQNEERELEENPTSFYSRPSVFDENLYSKFSQ</sequence>
<dbReference type="AlphaFoldDB" id="A0A1G4JMI4"/>
<evidence type="ECO:0000259" key="8">
    <source>
        <dbReference type="PROSITE" id="PS51180"/>
    </source>
</evidence>
<dbReference type="Pfam" id="PF03097">
    <property type="entry name" value="BRO1"/>
    <property type="match status" value="1"/>
</dbReference>
<evidence type="ECO:0000256" key="7">
    <source>
        <dbReference type="SAM" id="MobiDB-lite"/>
    </source>
</evidence>
<feature type="region of interest" description="Disordered" evidence="7">
    <location>
        <begin position="702"/>
        <end position="819"/>
    </location>
</feature>
<reference evidence="9 10" key="1">
    <citation type="submission" date="2016-03" db="EMBL/GenBank/DDBJ databases">
        <authorList>
            <person name="Devillers H."/>
        </authorList>
    </citation>
    <scope>NUCLEOTIDE SEQUENCE [LARGE SCALE GENOMIC DNA]</scope>
    <source>
        <strain evidence="9">CBS 11717</strain>
    </source>
</reference>
<gene>
    <name evidence="9" type="ORF">LAMI_0E07580G</name>
</gene>
<keyword evidence="6" id="KW-0175">Coiled coil</keyword>
<evidence type="ECO:0000256" key="1">
    <source>
        <dbReference type="ARBA" id="ARBA00004177"/>
    </source>
</evidence>
<dbReference type="GO" id="GO:0005768">
    <property type="term" value="C:endosome"/>
    <property type="evidence" value="ECO:0007669"/>
    <property type="project" value="UniProtKB-SubCell"/>
</dbReference>
<name>A0A1G4JMI4_9SACH</name>
<evidence type="ECO:0000313" key="9">
    <source>
        <dbReference type="EMBL" id="SCU91848.1"/>
    </source>
</evidence>
<dbReference type="OrthoDB" id="2141925at2759"/>
<dbReference type="STRING" id="1230905.A0A1G4JMI4"/>
<evidence type="ECO:0000256" key="4">
    <source>
        <dbReference type="ARBA" id="ARBA00022753"/>
    </source>
</evidence>
<dbReference type="InterPro" id="IPR038499">
    <property type="entry name" value="BRO1_sf"/>
</dbReference>
<keyword evidence="3" id="KW-0963">Cytoplasm</keyword>
<dbReference type="PANTHER" id="PTHR23030">
    <property type="entry name" value="PCD6 INTERACTING PROTEIN-RELATED"/>
    <property type="match status" value="1"/>
</dbReference>
<evidence type="ECO:0000256" key="5">
    <source>
        <dbReference type="ARBA" id="ARBA00041284"/>
    </source>
</evidence>
<dbReference type="Pfam" id="PF13949">
    <property type="entry name" value="ALIX_LYPXL_bnd"/>
    <property type="match status" value="1"/>
</dbReference>
<feature type="compositionally biased region" description="Polar residues" evidence="7">
    <location>
        <begin position="709"/>
        <end position="718"/>
    </location>
</feature>
<feature type="coiled-coil region" evidence="6">
    <location>
        <begin position="548"/>
        <end position="585"/>
    </location>
</feature>